<accession>A0A2G5SDT5</accession>
<comment type="caution">
    <text evidence="2">The sequence shown here is derived from an EMBL/GenBank/DDBJ whole genome shotgun (WGS) entry which is preliminary data.</text>
</comment>
<dbReference type="STRING" id="1611254.A0A2G5SDT5"/>
<reference evidence="3" key="1">
    <citation type="submission" date="2017-10" db="EMBL/GenBank/DDBJ databases">
        <title>Rapid genome shrinkage in a self-fertile nematode reveals novel sperm competition proteins.</title>
        <authorList>
            <person name="Yin D."/>
            <person name="Schwarz E.M."/>
            <person name="Thomas C.G."/>
            <person name="Felde R.L."/>
            <person name="Korf I.F."/>
            <person name="Cutter A.D."/>
            <person name="Schartner C.M."/>
            <person name="Ralston E.J."/>
            <person name="Meyer B.J."/>
            <person name="Haag E.S."/>
        </authorList>
    </citation>
    <scope>NUCLEOTIDE SEQUENCE [LARGE SCALE GENOMIC DNA]</scope>
    <source>
        <strain evidence="3">JU1422</strain>
    </source>
</reference>
<organism evidence="2 3">
    <name type="scientific">Caenorhabditis nigoni</name>
    <dbReference type="NCBI Taxonomy" id="1611254"/>
    <lineage>
        <taxon>Eukaryota</taxon>
        <taxon>Metazoa</taxon>
        <taxon>Ecdysozoa</taxon>
        <taxon>Nematoda</taxon>
        <taxon>Chromadorea</taxon>
        <taxon>Rhabditida</taxon>
        <taxon>Rhabditina</taxon>
        <taxon>Rhabditomorpha</taxon>
        <taxon>Rhabditoidea</taxon>
        <taxon>Rhabditidae</taxon>
        <taxon>Peloderinae</taxon>
        <taxon>Caenorhabditis</taxon>
    </lineage>
</organism>
<evidence type="ECO:0000313" key="2">
    <source>
        <dbReference type="EMBL" id="PIC13046.1"/>
    </source>
</evidence>
<dbReference type="EMBL" id="PDUG01000015">
    <property type="protein sequence ID" value="PIC13046.1"/>
    <property type="molecule type" value="Genomic_DNA"/>
</dbReference>
<dbReference type="Proteomes" id="UP000230233">
    <property type="component" value="Unassembled WGS sequence"/>
</dbReference>
<evidence type="ECO:0000313" key="3">
    <source>
        <dbReference type="Proteomes" id="UP000230233"/>
    </source>
</evidence>
<feature type="compositionally biased region" description="Basic and acidic residues" evidence="1">
    <location>
        <begin position="30"/>
        <end position="39"/>
    </location>
</feature>
<protein>
    <submittedName>
        <fullName evidence="2">Uncharacterized protein</fullName>
    </submittedName>
</protein>
<feature type="region of interest" description="Disordered" evidence="1">
    <location>
        <begin position="1"/>
        <end position="39"/>
    </location>
</feature>
<name>A0A2G5SDT5_9PELO</name>
<keyword evidence="3" id="KW-1185">Reference proteome</keyword>
<gene>
    <name evidence="2" type="ORF">B9Z55_027941</name>
</gene>
<sequence>MPRLAADGEEEAAVGEEPGPTDHFSPEAPPPKESDCDEDLSKMICKHEAIHEALRDAPRAKSRIIPGKEIKPSEEAFEKSWKN</sequence>
<proteinExistence type="predicted"/>
<dbReference type="AlphaFoldDB" id="A0A2G5SDT5"/>
<evidence type="ECO:0000256" key="1">
    <source>
        <dbReference type="SAM" id="MobiDB-lite"/>
    </source>
</evidence>